<dbReference type="GeneID" id="6077907"/>
<evidence type="ECO:0000313" key="2">
    <source>
        <dbReference type="EMBL" id="EDR06970.1"/>
    </source>
</evidence>
<dbReference type="InParanoid" id="B0DEN5"/>
<dbReference type="EMBL" id="DS547106">
    <property type="protein sequence ID" value="EDR06970.1"/>
    <property type="molecule type" value="Genomic_DNA"/>
</dbReference>
<dbReference type="AlphaFoldDB" id="B0DEN5"/>
<accession>B0DEN5</accession>
<evidence type="ECO:0000256" key="1">
    <source>
        <dbReference type="SAM" id="MobiDB-lite"/>
    </source>
</evidence>
<dbReference type="HOGENOM" id="CLU_2740462_0_0_1"/>
<keyword evidence="3" id="KW-1185">Reference proteome</keyword>
<gene>
    <name evidence="2" type="ORF">LACBIDRAFT_299423</name>
</gene>
<protein>
    <submittedName>
        <fullName evidence="2">Predicted protein</fullName>
    </submittedName>
</protein>
<feature type="region of interest" description="Disordered" evidence="1">
    <location>
        <begin position="52"/>
        <end position="71"/>
    </location>
</feature>
<reference evidence="2 3" key="1">
    <citation type="journal article" date="2008" name="Nature">
        <title>The genome of Laccaria bicolor provides insights into mycorrhizal symbiosis.</title>
        <authorList>
            <person name="Martin F."/>
            <person name="Aerts A."/>
            <person name="Ahren D."/>
            <person name="Brun A."/>
            <person name="Danchin E.G.J."/>
            <person name="Duchaussoy F."/>
            <person name="Gibon J."/>
            <person name="Kohler A."/>
            <person name="Lindquist E."/>
            <person name="Pereda V."/>
            <person name="Salamov A."/>
            <person name="Shapiro H.J."/>
            <person name="Wuyts J."/>
            <person name="Blaudez D."/>
            <person name="Buee M."/>
            <person name="Brokstein P."/>
            <person name="Canbaeck B."/>
            <person name="Cohen D."/>
            <person name="Courty P.E."/>
            <person name="Coutinho P.M."/>
            <person name="Delaruelle C."/>
            <person name="Detter J.C."/>
            <person name="Deveau A."/>
            <person name="DiFazio S."/>
            <person name="Duplessis S."/>
            <person name="Fraissinet-Tachet L."/>
            <person name="Lucic E."/>
            <person name="Frey-Klett P."/>
            <person name="Fourrey C."/>
            <person name="Feussner I."/>
            <person name="Gay G."/>
            <person name="Grimwood J."/>
            <person name="Hoegger P.J."/>
            <person name="Jain P."/>
            <person name="Kilaru S."/>
            <person name="Labbe J."/>
            <person name="Lin Y.C."/>
            <person name="Legue V."/>
            <person name="Le Tacon F."/>
            <person name="Marmeisse R."/>
            <person name="Melayah D."/>
            <person name="Montanini B."/>
            <person name="Muratet M."/>
            <person name="Nehls U."/>
            <person name="Niculita-Hirzel H."/>
            <person name="Oudot-Le Secq M.P."/>
            <person name="Peter M."/>
            <person name="Quesneville H."/>
            <person name="Rajashekar B."/>
            <person name="Reich M."/>
            <person name="Rouhier N."/>
            <person name="Schmutz J."/>
            <person name="Yin T."/>
            <person name="Chalot M."/>
            <person name="Henrissat B."/>
            <person name="Kuees U."/>
            <person name="Lucas S."/>
            <person name="Van de Peer Y."/>
            <person name="Podila G.K."/>
            <person name="Polle A."/>
            <person name="Pukkila P.J."/>
            <person name="Richardson P.M."/>
            <person name="Rouze P."/>
            <person name="Sanders I.R."/>
            <person name="Stajich J.E."/>
            <person name="Tunlid A."/>
            <person name="Tuskan G."/>
            <person name="Grigoriev I.V."/>
        </authorList>
    </citation>
    <scope>NUCLEOTIDE SEQUENCE [LARGE SCALE GENOMIC DNA]</scope>
    <source>
        <strain evidence="3">S238N-H82 / ATCC MYA-4686</strain>
    </source>
</reference>
<organism evidence="3">
    <name type="scientific">Laccaria bicolor (strain S238N-H82 / ATCC MYA-4686)</name>
    <name type="common">Bicoloured deceiver</name>
    <name type="synonym">Laccaria laccata var. bicolor</name>
    <dbReference type="NCBI Taxonomy" id="486041"/>
    <lineage>
        <taxon>Eukaryota</taxon>
        <taxon>Fungi</taxon>
        <taxon>Dikarya</taxon>
        <taxon>Basidiomycota</taxon>
        <taxon>Agaricomycotina</taxon>
        <taxon>Agaricomycetes</taxon>
        <taxon>Agaricomycetidae</taxon>
        <taxon>Agaricales</taxon>
        <taxon>Agaricineae</taxon>
        <taxon>Hydnangiaceae</taxon>
        <taxon>Laccaria</taxon>
    </lineage>
</organism>
<evidence type="ECO:0000313" key="3">
    <source>
        <dbReference type="Proteomes" id="UP000001194"/>
    </source>
</evidence>
<name>B0DEN5_LACBS</name>
<dbReference type="RefSeq" id="XP_001882343.1">
    <property type="nucleotide sequence ID" value="XM_001882308.1"/>
</dbReference>
<proteinExistence type="predicted"/>
<sequence length="71" mass="8060">MSHRKPLYPTSVVDGAFKGKLEGLDFHHPARFSSHPTAPRSMRSPWITERGIGSTRRQRTQAEVSRRLGEC</sequence>
<dbReference type="KEGG" id="lbc:LACBIDRAFT_299423"/>
<dbReference type="Proteomes" id="UP000001194">
    <property type="component" value="Unassembled WGS sequence"/>
</dbReference>